<feature type="compositionally biased region" description="Basic and acidic residues" evidence="4">
    <location>
        <begin position="320"/>
        <end position="348"/>
    </location>
</feature>
<evidence type="ECO:0000259" key="5">
    <source>
        <dbReference type="Pfam" id="PF02816"/>
    </source>
</evidence>
<keyword evidence="1" id="KW-0723">Serine/threonine-protein kinase</keyword>
<keyword evidence="3" id="KW-0418">Kinase</keyword>
<dbReference type="GO" id="GO:0004674">
    <property type="term" value="F:protein serine/threonine kinase activity"/>
    <property type="evidence" value="ECO:0007669"/>
    <property type="project" value="UniProtKB-KW"/>
</dbReference>
<gene>
    <name evidence="6" type="ORF">P5673_020309</name>
</gene>
<dbReference type="InterPro" id="IPR004166">
    <property type="entry name" value="a-kinase_dom"/>
</dbReference>
<dbReference type="GO" id="GO:0005524">
    <property type="term" value="F:ATP binding"/>
    <property type="evidence" value="ECO:0007669"/>
    <property type="project" value="InterPro"/>
</dbReference>
<evidence type="ECO:0000256" key="2">
    <source>
        <dbReference type="ARBA" id="ARBA00022679"/>
    </source>
</evidence>
<dbReference type="EMBL" id="JARQWQ010000049">
    <property type="protein sequence ID" value="KAK2557554.1"/>
    <property type="molecule type" value="Genomic_DNA"/>
</dbReference>
<feature type="domain" description="Alpha-type protein kinase" evidence="5">
    <location>
        <begin position="198"/>
        <end position="303"/>
    </location>
</feature>
<feature type="region of interest" description="Disordered" evidence="4">
    <location>
        <begin position="314"/>
        <end position="357"/>
    </location>
</feature>
<comment type="caution">
    <text evidence="6">The sequence shown here is derived from an EMBL/GenBank/DDBJ whole genome shotgun (WGS) entry which is preliminary data.</text>
</comment>
<evidence type="ECO:0000256" key="1">
    <source>
        <dbReference type="ARBA" id="ARBA00022527"/>
    </source>
</evidence>
<accession>A0AAD9V191</accession>
<evidence type="ECO:0000313" key="7">
    <source>
        <dbReference type="Proteomes" id="UP001249851"/>
    </source>
</evidence>
<sequence>MSKRNLEWEDYKEKITKKRTGKKKDKAGPSGLCGSITVQRLSANVEGKCQKYSRIGALTLVPLEEEVTLPNIKAACKSHFKTNLECDVLAGERGPSYTDASQIQNWKVIHTRFIEKSSEPIQRQSEPAKDKCRSMAIENRPKIAKSSFAASVPLSKMCKLGKVIVPKVDIATLLLEEFSLTEMRWLEPFKTTFSLFDSGGFHDVYLAKAISGIPKGKYVLKRYKEDKVAEIKELFGTTEAHTRKVIQMNASARNFAQSLDLERPVVEYGPTFKYSKVYYANFNGEYITVEEFIEGTFANFKPKAQPTLLTFQKKSGHTPETLRSEPSENRISEKAGHDDYLNGEDIKKTLSPASAST</sequence>
<keyword evidence="2" id="KW-0808">Transferase</keyword>
<evidence type="ECO:0000313" key="6">
    <source>
        <dbReference type="EMBL" id="KAK2557554.1"/>
    </source>
</evidence>
<name>A0AAD9V191_ACRCE</name>
<protein>
    <recommendedName>
        <fullName evidence="5">Alpha-type protein kinase domain-containing protein</fullName>
    </recommendedName>
</protein>
<reference evidence="6" key="2">
    <citation type="journal article" date="2023" name="Science">
        <title>Genomic signatures of disease resistance in endangered staghorn corals.</title>
        <authorList>
            <person name="Vollmer S.V."/>
            <person name="Selwyn J.D."/>
            <person name="Despard B.A."/>
            <person name="Roesel C.L."/>
        </authorList>
    </citation>
    <scope>NUCLEOTIDE SEQUENCE</scope>
    <source>
        <strain evidence="6">K2</strain>
    </source>
</reference>
<dbReference type="AlphaFoldDB" id="A0AAD9V191"/>
<dbReference type="Pfam" id="PF02816">
    <property type="entry name" value="Alpha_kinase"/>
    <property type="match status" value="1"/>
</dbReference>
<proteinExistence type="predicted"/>
<evidence type="ECO:0000256" key="4">
    <source>
        <dbReference type="SAM" id="MobiDB-lite"/>
    </source>
</evidence>
<reference evidence="6" key="1">
    <citation type="journal article" date="2023" name="G3 (Bethesda)">
        <title>Whole genome assembly and annotation of the endangered Caribbean coral Acropora cervicornis.</title>
        <authorList>
            <person name="Selwyn J.D."/>
            <person name="Vollmer S.V."/>
        </authorList>
    </citation>
    <scope>NUCLEOTIDE SEQUENCE</scope>
    <source>
        <strain evidence="6">K2</strain>
    </source>
</reference>
<keyword evidence="7" id="KW-1185">Reference proteome</keyword>
<dbReference type="Proteomes" id="UP001249851">
    <property type="component" value="Unassembled WGS sequence"/>
</dbReference>
<organism evidence="6 7">
    <name type="scientific">Acropora cervicornis</name>
    <name type="common">Staghorn coral</name>
    <dbReference type="NCBI Taxonomy" id="6130"/>
    <lineage>
        <taxon>Eukaryota</taxon>
        <taxon>Metazoa</taxon>
        <taxon>Cnidaria</taxon>
        <taxon>Anthozoa</taxon>
        <taxon>Hexacorallia</taxon>
        <taxon>Scleractinia</taxon>
        <taxon>Astrocoeniina</taxon>
        <taxon>Acroporidae</taxon>
        <taxon>Acropora</taxon>
    </lineage>
</organism>
<evidence type="ECO:0000256" key="3">
    <source>
        <dbReference type="ARBA" id="ARBA00022777"/>
    </source>
</evidence>